<evidence type="ECO:0008006" key="2">
    <source>
        <dbReference type="Google" id="ProtNLM"/>
    </source>
</evidence>
<dbReference type="SUPFAM" id="SSF47473">
    <property type="entry name" value="EF-hand"/>
    <property type="match status" value="1"/>
</dbReference>
<organism evidence="1">
    <name type="scientific">Noctiluca scintillans</name>
    <name type="common">Sea sparkle</name>
    <name type="synonym">Red tide dinoflagellate</name>
    <dbReference type="NCBI Taxonomy" id="2966"/>
    <lineage>
        <taxon>Eukaryota</taxon>
        <taxon>Sar</taxon>
        <taxon>Alveolata</taxon>
        <taxon>Dinophyceae</taxon>
        <taxon>Noctilucales</taxon>
        <taxon>Noctilucaceae</taxon>
        <taxon>Noctiluca</taxon>
    </lineage>
</organism>
<proteinExistence type="predicted"/>
<gene>
    <name evidence="1" type="ORF">NSCI0253_LOCUS19588</name>
</gene>
<evidence type="ECO:0000313" key="1">
    <source>
        <dbReference type="EMBL" id="CAD8845238.1"/>
    </source>
</evidence>
<sequence length="117" mass="13085">MLDFQQKGELTREDLKQVIHKDNVQAIFASLGIEASDAGSLFRLLDVDGSHGIAIDEFVVGCSRLANGGSHVSMECSVTEIKNQMSTSFKHHRKHFAKLLERETQTQAMVKELLEQK</sequence>
<dbReference type="Gene3D" id="1.10.238.10">
    <property type="entry name" value="EF-hand"/>
    <property type="match status" value="1"/>
</dbReference>
<reference evidence="1" key="1">
    <citation type="submission" date="2021-01" db="EMBL/GenBank/DDBJ databases">
        <authorList>
            <person name="Corre E."/>
            <person name="Pelletier E."/>
            <person name="Niang G."/>
            <person name="Scheremetjew M."/>
            <person name="Finn R."/>
            <person name="Kale V."/>
            <person name="Holt S."/>
            <person name="Cochrane G."/>
            <person name="Meng A."/>
            <person name="Brown T."/>
            <person name="Cohen L."/>
        </authorList>
    </citation>
    <scope>NUCLEOTIDE SEQUENCE</scope>
</reference>
<protein>
    <recommendedName>
        <fullName evidence="2">EF-hand domain-containing protein</fullName>
    </recommendedName>
</protein>
<accession>A0A7S1A7X2</accession>
<dbReference type="EMBL" id="HBFQ01027750">
    <property type="protein sequence ID" value="CAD8845238.1"/>
    <property type="molecule type" value="Transcribed_RNA"/>
</dbReference>
<dbReference type="AlphaFoldDB" id="A0A7S1A7X2"/>
<name>A0A7S1A7X2_NOCSC</name>
<dbReference type="InterPro" id="IPR011992">
    <property type="entry name" value="EF-hand-dom_pair"/>
</dbReference>